<feature type="domain" description="HTH myb-type" evidence="8">
    <location>
        <begin position="315"/>
        <end position="370"/>
    </location>
</feature>
<evidence type="ECO:0000256" key="6">
    <source>
        <dbReference type="SAM" id="MobiDB-lite"/>
    </source>
</evidence>
<dbReference type="PANTHER" id="PTHR46621">
    <property type="entry name" value="SNRNA-ACTIVATING PROTEIN COMPLEX SUBUNIT 4"/>
    <property type="match status" value="1"/>
</dbReference>
<keyword evidence="5" id="KW-0175">Coiled coil</keyword>
<keyword evidence="1" id="KW-0805">Transcription regulation</keyword>
<evidence type="ECO:0000256" key="3">
    <source>
        <dbReference type="ARBA" id="ARBA00023163"/>
    </source>
</evidence>
<feature type="region of interest" description="Disordered" evidence="6">
    <location>
        <begin position="727"/>
        <end position="878"/>
    </location>
</feature>
<dbReference type="Proteomes" id="UP000261420">
    <property type="component" value="Unplaced"/>
</dbReference>
<feature type="compositionally biased region" description="Acidic residues" evidence="6">
    <location>
        <begin position="1151"/>
        <end position="1161"/>
    </location>
</feature>
<feature type="compositionally biased region" description="Basic and acidic residues" evidence="6">
    <location>
        <begin position="836"/>
        <end position="845"/>
    </location>
</feature>
<feature type="domain" description="Myb-like" evidence="7">
    <location>
        <begin position="207"/>
        <end position="259"/>
    </location>
</feature>
<keyword evidence="2" id="KW-0238">DNA-binding</keyword>
<dbReference type="Pfam" id="PF00249">
    <property type="entry name" value="Myb_DNA-binding"/>
    <property type="match status" value="2"/>
</dbReference>
<proteinExistence type="predicted"/>
<evidence type="ECO:0000259" key="7">
    <source>
        <dbReference type="PROSITE" id="PS50090"/>
    </source>
</evidence>
<evidence type="ECO:0000313" key="10">
    <source>
        <dbReference type="Proteomes" id="UP000261420"/>
    </source>
</evidence>
<feature type="region of interest" description="Disordered" evidence="6">
    <location>
        <begin position="1093"/>
        <end position="1161"/>
    </location>
</feature>
<dbReference type="PROSITE" id="PS51294">
    <property type="entry name" value="HTH_MYB"/>
    <property type="match status" value="3"/>
</dbReference>
<name>A0A3B4V7P6_SERDU</name>
<keyword evidence="10" id="KW-1185">Reference proteome</keyword>
<feature type="compositionally biased region" description="Basic residues" evidence="6">
    <location>
        <begin position="863"/>
        <end position="878"/>
    </location>
</feature>
<feature type="region of interest" description="Disordered" evidence="6">
    <location>
        <begin position="1208"/>
        <end position="1277"/>
    </location>
</feature>
<accession>A0A3B4V7P6</accession>
<dbReference type="GO" id="GO:0042796">
    <property type="term" value="P:snRNA transcription by RNA polymerase III"/>
    <property type="evidence" value="ECO:0007669"/>
    <property type="project" value="TreeGrafter"/>
</dbReference>
<dbReference type="PROSITE" id="PS50090">
    <property type="entry name" value="MYB_LIKE"/>
    <property type="match status" value="4"/>
</dbReference>
<dbReference type="Gene3D" id="1.10.10.60">
    <property type="entry name" value="Homeodomain-like"/>
    <property type="match status" value="4"/>
</dbReference>
<reference evidence="9" key="1">
    <citation type="submission" date="2025-08" db="UniProtKB">
        <authorList>
            <consortium name="Ensembl"/>
        </authorList>
    </citation>
    <scope>IDENTIFICATION</scope>
</reference>
<keyword evidence="4" id="KW-0539">Nucleus</keyword>
<dbReference type="SMART" id="SM00717">
    <property type="entry name" value="SANT"/>
    <property type="match status" value="5"/>
</dbReference>
<feature type="compositionally biased region" description="Basic residues" evidence="6">
    <location>
        <begin position="427"/>
        <end position="455"/>
    </location>
</feature>
<dbReference type="SUPFAM" id="SSF46689">
    <property type="entry name" value="Homeodomain-like"/>
    <property type="match status" value="3"/>
</dbReference>
<dbReference type="Ensembl" id="ENSSDUT00000026554.1">
    <property type="protein sequence ID" value="ENSSDUP00000026085.1"/>
    <property type="gene ID" value="ENSSDUG00000018931.1"/>
</dbReference>
<dbReference type="InterPro" id="IPR051575">
    <property type="entry name" value="Myb-like_DNA-bd"/>
</dbReference>
<dbReference type="GO" id="GO:0000978">
    <property type="term" value="F:RNA polymerase II cis-regulatory region sequence-specific DNA binding"/>
    <property type="evidence" value="ECO:0007669"/>
    <property type="project" value="TreeGrafter"/>
</dbReference>
<dbReference type="CDD" id="cd00167">
    <property type="entry name" value="SANT"/>
    <property type="match status" value="4"/>
</dbReference>
<dbReference type="GO" id="GO:0001006">
    <property type="term" value="F:RNA polymerase III type 3 promoter sequence-specific DNA binding"/>
    <property type="evidence" value="ECO:0007669"/>
    <property type="project" value="TreeGrafter"/>
</dbReference>
<dbReference type="InterPro" id="IPR009057">
    <property type="entry name" value="Homeodomain-like_sf"/>
</dbReference>
<evidence type="ECO:0000259" key="8">
    <source>
        <dbReference type="PROSITE" id="PS51294"/>
    </source>
</evidence>
<dbReference type="PANTHER" id="PTHR46621:SF1">
    <property type="entry name" value="SNRNA-ACTIVATING PROTEIN COMPLEX SUBUNIT 4"/>
    <property type="match status" value="1"/>
</dbReference>
<dbReference type="InterPro" id="IPR017930">
    <property type="entry name" value="Myb_dom"/>
</dbReference>
<feature type="domain" description="Myb-like" evidence="7">
    <location>
        <begin position="315"/>
        <end position="366"/>
    </location>
</feature>
<dbReference type="STRING" id="41447.ENSSDUP00000026085"/>
<feature type="compositionally biased region" description="Pro residues" evidence="6">
    <location>
        <begin position="1267"/>
        <end position="1277"/>
    </location>
</feature>
<evidence type="ECO:0000256" key="5">
    <source>
        <dbReference type="SAM" id="Coils"/>
    </source>
</evidence>
<feature type="domain" description="HTH myb-type" evidence="8">
    <location>
        <begin position="371"/>
        <end position="422"/>
    </location>
</feature>
<sequence>MNLVYQQVVQETLDQLEKLLTHNHRQQKELVSQLSGPIKEPSREQPAPSSYQQPITMYLGRFLKPYFKDKLTGLGPPANQETKEKASRMTGCLDDRKLKMKRWESWQKTLLIHSVTRDSLRRQIQPKLSKVDYLSQKLSSAGETDRQQLREQIDSLERDIDLLRRRKEEELIGDRYEEHDWPKISNIDFEGTREAEDIRRFWQNFLHPSISKTPWSQEEVQQLKEVSRRHGERHWETIAQELGTGRTAFMCLQTFQRFVSDSLRRSSWTPAEDDLLRELVDKMRIGNFVPYTQMSYFMEGRDPAQLIYRWNQVLDPSLKKGLWSKEEDELLLQAVFRHRAKNWWKIRLEVPGRTDSACRDRYYDCLKAGTKRGAFDKQERELLLQLVDKHGVGRWAKIAAEIPHRYDAQCLREWRKLSRPRPPAAQKTKRAKKPQRRRAKKKGSPVRRRIRRKLMKIKEEESSEEEREELVVPYMDSDEEEEKKKKKKVKRVEVKEKEKEYILPPIQDWIPAETAQQVNFLSFRPVVLPSSGDTPSGELVRSTILGQFGRSVIVGPNPRELQWEERHSSSTMMMVSADQLRAHLCRQVNKSNDQSCRSRGKRQTGRKNHAGRVTDTALNYELQAAVVPWIGNLLIPSKTRLTAADTLRERGEKTRLPSTPIFLLLLQTMNVDTVGCKDMIEQRRNRVVLLTPHANPPAVRMKDPRTIAGMLQQRRLMTEQLMELAPPTSLSTNQHSPAAFHSDHDYSFFNPSPTPKQPSDPALDMPLKVQCRRRKRGRGEEQDGVTSSQGDQCAGTTGDPWGGACTSMTGDPVGGARTGEIQEGKRVRKLSQKARALQEAEAEAKKKTKRRTSSPRTESKAVAQKKTKRRTSSSPCKKRHCASRCKQEVVQVDSQPPGLCLLPGQSMWVMTPGGLVQLAEAPPQGLQLVLVPGPPHLHPPPPGNILSCPVAMPPLQLIPAPGLSQPLPLLPPPTCPSKTLPPTFVLQPVPYPDSSPLLSCPPQHPPKLFLPYKGTVRVDPAEPPPLRREELQFDPSLMSLEPPPAVRDWLSGRGGVVVPGVGVALPYLPPFVSSLSTLSALLRAKRSLTSSSLELLSRGSEPRLQQTRPQPDGGTETSSSPPPDLPDSTSDLRAAGDPPAPSVSSDLLQEKEEEEQEEEEAEFVMAVRQLVTERFSGNPAYQLLKARFLSCFTVPALLATIQPIKEKTVARPASQEEEEEEEDEEEAEAELKKIKERGRQRRAERSLLLCDGSGAPANHFSGINTSTPPPDQTRPDR</sequence>
<feature type="region of interest" description="Disordered" evidence="6">
    <location>
        <begin position="27"/>
        <end position="51"/>
    </location>
</feature>
<evidence type="ECO:0000256" key="1">
    <source>
        <dbReference type="ARBA" id="ARBA00023015"/>
    </source>
</evidence>
<evidence type="ECO:0000256" key="4">
    <source>
        <dbReference type="ARBA" id="ARBA00023242"/>
    </source>
</evidence>
<dbReference type="OMA" id="CACIERT"/>
<dbReference type="GO" id="GO:0042795">
    <property type="term" value="P:snRNA transcription by RNA polymerase II"/>
    <property type="evidence" value="ECO:0007669"/>
    <property type="project" value="TreeGrafter"/>
</dbReference>
<feature type="coiled-coil region" evidence="5">
    <location>
        <begin position="139"/>
        <end position="173"/>
    </location>
</feature>
<dbReference type="InterPro" id="IPR001005">
    <property type="entry name" value="SANT/Myb"/>
</dbReference>
<feature type="region of interest" description="Disordered" evidence="6">
    <location>
        <begin position="417"/>
        <end position="458"/>
    </location>
</feature>
<feature type="domain" description="HTH myb-type" evidence="8">
    <location>
        <begin position="207"/>
        <end position="263"/>
    </location>
</feature>
<dbReference type="Pfam" id="PF13921">
    <property type="entry name" value="Myb_DNA-bind_6"/>
    <property type="match status" value="1"/>
</dbReference>
<dbReference type="GO" id="GO:0019185">
    <property type="term" value="C:snRNA-activating protein complex"/>
    <property type="evidence" value="ECO:0007669"/>
    <property type="project" value="TreeGrafter"/>
</dbReference>
<feature type="domain" description="Myb-like" evidence="7">
    <location>
        <begin position="260"/>
        <end position="314"/>
    </location>
</feature>
<reference evidence="9" key="2">
    <citation type="submission" date="2025-09" db="UniProtKB">
        <authorList>
            <consortium name="Ensembl"/>
        </authorList>
    </citation>
    <scope>IDENTIFICATION</scope>
</reference>
<keyword evidence="3" id="KW-0804">Transcription</keyword>
<feature type="compositionally biased region" description="Polar residues" evidence="6">
    <location>
        <begin position="784"/>
        <end position="795"/>
    </location>
</feature>
<feature type="compositionally biased region" description="Low complexity" evidence="6">
    <location>
        <begin position="1093"/>
        <end position="1104"/>
    </location>
</feature>
<feature type="domain" description="Myb-like" evidence="7">
    <location>
        <begin position="367"/>
        <end position="418"/>
    </location>
</feature>
<feature type="region of interest" description="Disordered" evidence="6">
    <location>
        <begin position="466"/>
        <end position="485"/>
    </location>
</feature>
<evidence type="ECO:0000256" key="2">
    <source>
        <dbReference type="ARBA" id="ARBA00023125"/>
    </source>
</evidence>
<dbReference type="AlphaFoldDB" id="A0A3B4V7P6"/>
<organism evidence="9 10">
    <name type="scientific">Seriola dumerili</name>
    <name type="common">Greater amberjack</name>
    <name type="synonym">Caranx dumerili</name>
    <dbReference type="NCBI Taxonomy" id="41447"/>
    <lineage>
        <taxon>Eukaryota</taxon>
        <taxon>Metazoa</taxon>
        <taxon>Chordata</taxon>
        <taxon>Craniata</taxon>
        <taxon>Vertebrata</taxon>
        <taxon>Euteleostomi</taxon>
        <taxon>Actinopterygii</taxon>
        <taxon>Neopterygii</taxon>
        <taxon>Teleostei</taxon>
        <taxon>Neoteleostei</taxon>
        <taxon>Acanthomorphata</taxon>
        <taxon>Carangaria</taxon>
        <taxon>Carangiformes</taxon>
        <taxon>Carangidae</taxon>
        <taxon>Seriola</taxon>
    </lineage>
</organism>
<evidence type="ECO:0000313" key="9">
    <source>
        <dbReference type="Ensembl" id="ENSSDUP00000026085.1"/>
    </source>
</evidence>
<feature type="region of interest" description="Disordered" evidence="6">
    <location>
        <begin position="589"/>
        <end position="611"/>
    </location>
</feature>
<feature type="compositionally biased region" description="Acidic residues" evidence="6">
    <location>
        <begin position="1215"/>
        <end position="1228"/>
    </location>
</feature>
<protein>
    <submittedName>
        <fullName evidence="9">Small nuclear RNA activating complex polypeptide 4</fullName>
    </submittedName>
</protein>
<feature type="compositionally biased region" description="Basic residues" evidence="6">
    <location>
        <begin position="598"/>
        <end position="610"/>
    </location>
</feature>
<dbReference type="GeneTree" id="ENSGT00940000160404"/>